<accession>A0AAW8LSZ4</accession>
<evidence type="ECO:0000256" key="1">
    <source>
        <dbReference type="SAM" id="MobiDB-lite"/>
    </source>
</evidence>
<sequence length="32" mass="3396">MTLTHSRRHTPPGEGGPVPAVISSRLTIIKAD</sequence>
<reference evidence="2" key="1">
    <citation type="submission" date="2023-07" db="EMBL/GenBank/DDBJ databases">
        <title>Sorghum-associated microbial communities from plants grown in Nebraska, USA.</title>
        <authorList>
            <person name="Schachtman D."/>
        </authorList>
    </citation>
    <scope>NUCLEOTIDE SEQUENCE</scope>
    <source>
        <strain evidence="2">1457</strain>
    </source>
</reference>
<dbReference type="EMBL" id="JAVDSW010000001">
    <property type="protein sequence ID" value="MDR6702106.1"/>
    <property type="molecule type" value="Genomic_DNA"/>
</dbReference>
<proteinExistence type="predicted"/>
<protein>
    <submittedName>
        <fullName evidence="2">Uncharacterized protein</fullName>
    </submittedName>
</protein>
<dbReference type="AlphaFoldDB" id="A0AAW8LSZ4"/>
<gene>
    <name evidence="2" type="ORF">J2W61_001934</name>
</gene>
<dbReference type="Proteomes" id="UP001265315">
    <property type="component" value="Unassembled WGS sequence"/>
</dbReference>
<name>A0AAW8LSZ4_AGRTU</name>
<organism evidence="2 3">
    <name type="scientific">Agrobacterium tumefaciens</name>
    <dbReference type="NCBI Taxonomy" id="358"/>
    <lineage>
        <taxon>Bacteria</taxon>
        <taxon>Pseudomonadati</taxon>
        <taxon>Pseudomonadota</taxon>
        <taxon>Alphaproteobacteria</taxon>
        <taxon>Hyphomicrobiales</taxon>
        <taxon>Rhizobiaceae</taxon>
        <taxon>Rhizobium/Agrobacterium group</taxon>
        <taxon>Agrobacterium</taxon>
        <taxon>Agrobacterium tumefaciens complex</taxon>
    </lineage>
</organism>
<comment type="caution">
    <text evidence="2">The sequence shown here is derived from an EMBL/GenBank/DDBJ whole genome shotgun (WGS) entry which is preliminary data.</text>
</comment>
<feature type="compositionally biased region" description="Basic residues" evidence="1">
    <location>
        <begin position="1"/>
        <end position="10"/>
    </location>
</feature>
<evidence type="ECO:0000313" key="2">
    <source>
        <dbReference type="EMBL" id="MDR6702106.1"/>
    </source>
</evidence>
<feature type="region of interest" description="Disordered" evidence="1">
    <location>
        <begin position="1"/>
        <end position="32"/>
    </location>
</feature>
<evidence type="ECO:0000313" key="3">
    <source>
        <dbReference type="Proteomes" id="UP001265315"/>
    </source>
</evidence>